<dbReference type="InterPro" id="IPR050832">
    <property type="entry name" value="Bact_Acetyltransf"/>
</dbReference>
<dbReference type="Gene3D" id="3.40.630.30">
    <property type="match status" value="1"/>
</dbReference>
<dbReference type="InterPro" id="IPR000182">
    <property type="entry name" value="GNAT_dom"/>
</dbReference>
<evidence type="ECO:0000256" key="1">
    <source>
        <dbReference type="ARBA" id="ARBA00022679"/>
    </source>
</evidence>
<evidence type="ECO:0000259" key="3">
    <source>
        <dbReference type="PROSITE" id="PS51186"/>
    </source>
</evidence>
<evidence type="ECO:0000313" key="5">
    <source>
        <dbReference type="Proteomes" id="UP001174691"/>
    </source>
</evidence>
<dbReference type="PANTHER" id="PTHR43877">
    <property type="entry name" value="AMINOALKYLPHOSPHONATE N-ACETYLTRANSFERASE-RELATED-RELATED"/>
    <property type="match status" value="1"/>
</dbReference>
<gene>
    <name evidence="4" type="ORF">NKR19_g9292</name>
</gene>
<keyword evidence="1" id="KW-0808">Transferase</keyword>
<dbReference type="InterPro" id="IPR016181">
    <property type="entry name" value="Acyl_CoA_acyltransferase"/>
</dbReference>
<proteinExistence type="predicted"/>
<evidence type="ECO:0000313" key="4">
    <source>
        <dbReference type="EMBL" id="KAJ9132485.1"/>
    </source>
</evidence>
<keyword evidence="2" id="KW-0012">Acyltransferase</keyword>
<dbReference type="GO" id="GO:0016747">
    <property type="term" value="F:acyltransferase activity, transferring groups other than amino-acyl groups"/>
    <property type="evidence" value="ECO:0007669"/>
    <property type="project" value="InterPro"/>
</dbReference>
<accession>A0AA38R1M7</accession>
<dbReference type="PROSITE" id="PS51186">
    <property type="entry name" value="GNAT"/>
    <property type="match status" value="1"/>
</dbReference>
<reference evidence="4" key="1">
    <citation type="submission" date="2022-07" db="EMBL/GenBank/DDBJ databases">
        <title>Fungi with potential for degradation of polypropylene.</title>
        <authorList>
            <person name="Gostincar C."/>
        </authorList>
    </citation>
    <scope>NUCLEOTIDE SEQUENCE</scope>
    <source>
        <strain evidence="4">EXF-13287</strain>
    </source>
</reference>
<feature type="domain" description="N-acetyltransferase" evidence="3">
    <location>
        <begin position="33"/>
        <end position="184"/>
    </location>
</feature>
<dbReference type="AlphaFoldDB" id="A0AA38R1M7"/>
<name>A0AA38R1M7_9PEZI</name>
<protein>
    <submittedName>
        <fullName evidence="4">Acyl-CoA N-acyltransferase</fullName>
    </submittedName>
</protein>
<dbReference type="Pfam" id="PF00583">
    <property type="entry name" value="Acetyltransf_1"/>
    <property type="match status" value="1"/>
</dbReference>
<keyword evidence="5" id="KW-1185">Reference proteome</keyword>
<evidence type="ECO:0000256" key="2">
    <source>
        <dbReference type="ARBA" id="ARBA00023315"/>
    </source>
</evidence>
<dbReference type="CDD" id="cd04301">
    <property type="entry name" value="NAT_SF"/>
    <property type="match status" value="1"/>
</dbReference>
<comment type="caution">
    <text evidence="4">The sequence shown here is derived from an EMBL/GenBank/DDBJ whole genome shotgun (WGS) entry which is preliminary data.</text>
</comment>
<dbReference type="EMBL" id="JANBVN010000217">
    <property type="protein sequence ID" value="KAJ9132485.1"/>
    <property type="molecule type" value="Genomic_DNA"/>
</dbReference>
<dbReference type="Proteomes" id="UP001174691">
    <property type="component" value="Unassembled WGS sequence"/>
</dbReference>
<sequence length="184" mass="20014">MAASTHVFSSAEHAQLVPYLAALHASCITHDRMVGTFLPPLHHEKLLAWWKERIAEVNAGTRVIVLLLNEAEPGTKAKGTDVMGVAMLGMPESETAPFRGNVEKVLVSNKFRGHGGAKALMSTIEAEALKRGKTLLTLDVESDTAAEGAFKKMGYVEVGKIPKYSLSSTGQRRSQTFFYKDLSL</sequence>
<dbReference type="PANTHER" id="PTHR43877:SF2">
    <property type="entry name" value="AMINOALKYLPHOSPHONATE N-ACETYLTRANSFERASE-RELATED"/>
    <property type="match status" value="1"/>
</dbReference>
<dbReference type="SUPFAM" id="SSF55729">
    <property type="entry name" value="Acyl-CoA N-acyltransferases (Nat)"/>
    <property type="match status" value="1"/>
</dbReference>
<organism evidence="4 5">
    <name type="scientific">Coniochaeta hoffmannii</name>
    <dbReference type="NCBI Taxonomy" id="91930"/>
    <lineage>
        <taxon>Eukaryota</taxon>
        <taxon>Fungi</taxon>
        <taxon>Dikarya</taxon>
        <taxon>Ascomycota</taxon>
        <taxon>Pezizomycotina</taxon>
        <taxon>Sordariomycetes</taxon>
        <taxon>Sordariomycetidae</taxon>
        <taxon>Coniochaetales</taxon>
        <taxon>Coniochaetaceae</taxon>
        <taxon>Coniochaeta</taxon>
    </lineage>
</organism>